<evidence type="ECO:0000259" key="10">
    <source>
        <dbReference type="SMART" id="SM00357"/>
    </source>
</evidence>
<dbReference type="PANTHER" id="PTHR23355:SF37">
    <property type="entry name" value="EXORIBONUCLEASE 2"/>
    <property type="match status" value="1"/>
</dbReference>
<dbReference type="RefSeq" id="WP_408622187.1">
    <property type="nucleotide sequence ID" value="NZ_JBEQCT010000001.1"/>
</dbReference>
<comment type="similarity">
    <text evidence="3">Belongs to the RNR ribonuclease family. RNase II subfamily.</text>
</comment>
<keyword evidence="5" id="KW-0540">Nuclease</keyword>
<dbReference type="Proteomes" id="UP001629953">
    <property type="component" value="Unassembled WGS sequence"/>
</dbReference>
<organism evidence="12 13">
    <name type="scientific">Celerinatantimonas yamalensis</name>
    <dbReference type="NCBI Taxonomy" id="559956"/>
    <lineage>
        <taxon>Bacteria</taxon>
        <taxon>Pseudomonadati</taxon>
        <taxon>Pseudomonadota</taxon>
        <taxon>Gammaproteobacteria</taxon>
        <taxon>Celerinatantimonadaceae</taxon>
        <taxon>Celerinatantimonas</taxon>
    </lineage>
</organism>
<evidence type="ECO:0000256" key="9">
    <source>
        <dbReference type="NCBIfam" id="TIGR02062"/>
    </source>
</evidence>
<dbReference type="PANTHER" id="PTHR23355">
    <property type="entry name" value="RIBONUCLEASE"/>
    <property type="match status" value="1"/>
</dbReference>
<feature type="domain" description="Cold-shock" evidence="10">
    <location>
        <begin position="23"/>
        <end position="82"/>
    </location>
</feature>
<dbReference type="InterPro" id="IPR004476">
    <property type="entry name" value="RNase_II/RNase_R"/>
</dbReference>
<dbReference type="InterPro" id="IPR012340">
    <property type="entry name" value="NA-bd_OB-fold"/>
</dbReference>
<dbReference type="Gene3D" id="2.40.50.640">
    <property type="match status" value="1"/>
</dbReference>
<evidence type="ECO:0000256" key="1">
    <source>
        <dbReference type="ARBA" id="ARBA00001849"/>
    </source>
</evidence>
<accession>A0ABW9G3U2</accession>
<evidence type="ECO:0000256" key="2">
    <source>
        <dbReference type="ARBA" id="ARBA00004496"/>
    </source>
</evidence>
<protein>
    <recommendedName>
        <fullName evidence="9">Exoribonuclease II</fullName>
        <ecNumber evidence="9">3.1.13.1</ecNumber>
    </recommendedName>
</protein>
<dbReference type="InterPro" id="IPR013223">
    <property type="entry name" value="RNase_B_OB_dom"/>
</dbReference>
<gene>
    <name evidence="12" type="ORF">ABUE30_03010</name>
</gene>
<dbReference type="SUPFAM" id="SSF50249">
    <property type="entry name" value="Nucleic acid-binding proteins"/>
    <property type="match status" value="4"/>
</dbReference>
<dbReference type="InterPro" id="IPR001900">
    <property type="entry name" value="RNase_II/R"/>
</dbReference>
<evidence type="ECO:0000313" key="12">
    <source>
        <dbReference type="EMBL" id="MFM2484044.1"/>
    </source>
</evidence>
<keyword evidence="8" id="KW-0694">RNA-binding</keyword>
<evidence type="ECO:0000256" key="8">
    <source>
        <dbReference type="ARBA" id="ARBA00022884"/>
    </source>
</evidence>
<reference evidence="12 13" key="1">
    <citation type="journal article" date="2013" name="Int. J. Syst. Evol. Microbiol.">
        <title>Celerinatantimonas yamalensis sp. nov., a cold-adapted diazotrophic bacterium from a cold permafrost brine.</title>
        <authorList>
            <person name="Shcherbakova V."/>
            <person name="Chuvilskaya N."/>
            <person name="Rivkina E."/>
            <person name="Demidov N."/>
            <person name="Uchaeva V."/>
            <person name="Suetin S."/>
            <person name="Suzina N."/>
            <person name="Gilichinsky D."/>
        </authorList>
    </citation>
    <scope>NUCLEOTIDE SEQUENCE [LARGE SCALE GENOMIC DNA]</scope>
    <source>
        <strain evidence="12 13">C7</strain>
    </source>
</reference>
<evidence type="ECO:0000259" key="11">
    <source>
        <dbReference type="SMART" id="SM00955"/>
    </source>
</evidence>
<dbReference type="Gene3D" id="2.40.50.140">
    <property type="entry name" value="Nucleic acid-binding proteins"/>
    <property type="match status" value="2"/>
</dbReference>
<evidence type="ECO:0000256" key="6">
    <source>
        <dbReference type="ARBA" id="ARBA00022801"/>
    </source>
</evidence>
<dbReference type="InterPro" id="IPR050180">
    <property type="entry name" value="RNR_Ribonuclease"/>
</dbReference>
<dbReference type="Pfam" id="PF00773">
    <property type="entry name" value="RNB"/>
    <property type="match status" value="1"/>
</dbReference>
<comment type="caution">
    <text evidence="12">The sequence shown here is derived from an EMBL/GenBank/DDBJ whole genome shotgun (WGS) entry which is preliminary data.</text>
</comment>
<name>A0ABW9G3U2_9GAMM</name>
<comment type="catalytic activity">
    <reaction evidence="1">
        <text>Exonucleolytic cleavage in the 3'- to 5'-direction to yield nucleoside 5'-phosphates.</text>
        <dbReference type="EC" id="3.1.13.1"/>
    </reaction>
</comment>
<evidence type="ECO:0000256" key="7">
    <source>
        <dbReference type="ARBA" id="ARBA00022839"/>
    </source>
</evidence>
<comment type="subcellular location">
    <subcellularLocation>
        <location evidence="2">Cytoplasm</location>
    </subcellularLocation>
</comment>
<keyword evidence="13" id="KW-1185">Reference proteome</keyword>
<dbReference type="InterPro" id="IPR011129">
    <property type="entry name" value="CSD"/>
</dbReference>
<sequence>MFRDNPLLQQLKQQIKDSLPTAEGQVKATERGFGFLQCEGNKSYFIAPAQMKRIMHGDKVSGVVRESDDGKQSFEPEKLIEAGTDEFIGQVHLGRDGRPAVIADHPLINFPINARVNKEVTQDLAESDWVVAKMLRHPLTDRGFYCEITQLIAKSDDQFARWKATTARHHLAWDAPDDLETYQLAEEQLERQDLTDVEFFTIDSASTRDMDDALSIEKTSNGWQLLVAIADPSAYVSPDNLLEQTARQRGFTLYLPAHTVPMLPARLADELCSLHPLEKRPVLCARISIDQQGQLADSCEFFAAWIESKHRLNYDDVSEWFEQENAVTWEPATQTLSDQLKALKELTEQRIGWRKENAIVFADRPDYRFEINLDGSVVAIHCEPRRIANRMVEEAMIAANISAALTLKNHFGFAVFNTHAGFDTNKIAQVETIVKDAGIEMNVEQLQSFEGFCQLRRVLDDDSMTYLDLRLRKFYSFSEFSSVPQPHFGLGESCYGTWTSPIRKYGDLLNHRLLKAMLLNKSAEAPLTDELAVHLGECRRAHKFAERNMSDYLYSEYYQTHLSTIGSQVGQLFDVTRGGIKVRVHATGAMVFVPATKIHAVKDQLNCDADNGKVFINGECKYQLGDEVTIKVIEVKTNGSSLIAELV</sequence>
<dbReference type="InterPro" id="IPR011804">
    <property type="entry name" value="RNase_II"/>
</dbReference>
<dbReference type="NCBIfam" id="NF003455">
    <property type="entry name" value="PRK05054.1"/>
    <property type="match status" value="1"/>
</dbReference>
<keyword evidence="7" id="KW-0269">Exonuclease</keyword>
<dbReference type="EMBL" id="JBEQCT010000001">
    <property type="protein sequence ID" value="MFM2484044.1"/>
    <property type="molecule type" value="Genomic_DNA"/>
</dbReference>
<evidence type="ECO:0000313" key="13">
    <source>
        <dbReference type="Proteomes" id="UP001629953"/>
    </source>
</evidence>
<keyword evidence="6 12" id="KW-0378">Hydrolase</keyword>
<evidence type="ECO:0000256" key="3">
    <source>
        <dbReference type="ARBA" id="ARBA00009925"/>
    </source>
</evidence>
<dbReference type="GO" id="GO:0008859">
    <property type="term" value="F:exoribonuclease II activity"/>
    <property type="evidence" value="ECO:0007669"/>
    <property type="project" value="UniProtKB-EC"/>
</dbReference>
<evidence type="ECO:0000256" key="5">
    <source>
        <dbReference type="ARBA" id="ARBA00022722"/>
    </source>
</evidence>
<dbReference type="SMART" id="SM00357">
    <property type="entry name" value="CSP"/>
    <property type="match status" value="1"/>
</dbReference>
<dbReference type="Pfam" id="PF08206">
    <property type="entry name" value="OB_RNB"/>
    <property type="match status" value="1"/>
</dbReference>
<proteinExistence type="inferred from homology"/>
<keyword evidence="4" id="KW-0963">Cytoplasm</keyword>
<feature type="domain" description="RNB" evidence="11">
    <location>
        <begin position="191"/>
        <end position="520"/>
    </location>
</feature>
<dbReference type="EC" id="3.1.13.1" evidence="9"/>
<dbReference type="NCBIfam" id="TIGR00358">
    <property type="entry name" value="3_prime_RNase"/>
    <property type="match status" value="1"/>
</dbReference>
<dbReference type="NCBIfam" id="TIGR02062">
    <property type="entry name" value="RNase_B"/>
    <property type="match status" value="1"/>
</dbReference>
<evidence type="ECO:0000256" key="4">
    <source>
        <dbReference type="ARBA" id="ARBA00022490"/>
    </source>
</evidence>
<dbReference type="SMART" id="SM00955">
    <property type="entry name" value="RNB"/>
    <property type="match status" value="1"/>
</dbReference>